<dbReference type="RefSeq" id="WP_282759987.1">
    <property type="nucleotide sequence ID" value="NZ_JASCTH010000008.1"/>
</dbReference>
<dbReference type="Proteomes" id="UP001241758">
    <property type="component" value="Unassembled WGS sequence"/>
</dbReference>
<dbReference type="InterPro" id="IPR000182">
    <property type="entry name" value="GNAT_dom"/>
</dbReference>
<dbReference type="Gene3D" id="3.40.630.30">
    <property type="match status" value="1"/>
</dbReference>
<proteinExistence type="predicted"/>
<reference evidence="2 3" key="1">
    <citation type="submission" date="2023-05" db="EMBL/GenBank/DDBJ databases">
        <title>Actinoplanes sp. NEAU-A12 genome sequencing.</title>
        <authorList>
            <person name="Wang Z.-S."/>
        </authorList>
    </citation>
    <scope>NUCLEOTIDE SEQUENCE [LARGE SCALE GENOMIC DNA]</scope>
    <source>
        <strain evidence="2 3">NEAU-A12</strain>
    </source>
</reference>
<protein>
    <submittedName>
        <fullName evidence="2">GNAT family N-acetyltransferase</fullName>
    </submittedName>
</protein>
<feature type="domain" description="N-acetyltransferase" evidence="1">
    <location>
        <begin position="27"/>
        <end position="189"/>
    </location>
</feature>
<sequence>MPLLTTPALPAGSLAALSQPTIARNGVILRAWEESDAAAVVAAYADPAIQRWHCWSLSGDEALRWIAGWPRKWQEETGASWAVVVDGKFAGQVGLRGLQLEEGLAKISYWVLPETRGKRVAPRALEVMSRWAFGTLGLHRLELNHSTANAASCRVALRCGFLLEGTKRSEALHADGWHDMHTHARLTTDPSPTV</sequence>
<evidence type="ECO:0000313" key="3">
    <source>
        <dbReference type="Proteomes" id="UP001241758"/>
    </source>
</evidence>
<dbReference type="PANTHER" id="PTHR43441">
    <property type="entry name" value="RIBOSOMAL-PROTEIN-SERINE ACETYLTRANSFERASE"/>
    <property type="match status" value="1"/>
</dbReference>
<dbReference type="PROSITE" id="PS51186">
    <property type="entry name" value="GNAT"/>
    <property type="match status" value="1"/>
</dbReference>
<keyword evidence="3" id="KW-1185">Reference proteome</keyword>
<name>A0ABT6WIX0_9ACTN</name>
<comment type="caution">
    <text evidence="2">The sequence shown here is derived from an EMBL/GenBank/DDBJ whole genome shotgun (WGS) entry which is preliminary data.</text>
</comment>
<dbReference type="PANTHER" id="PTHR43441:SF10">
    <property type="entry name" value="ACETYLTRANSFERASE"/>
    <property type="match status" value="1"/>
</dbReference>
<dbReference type="InterPro" id="IPR051908">
    <property type="entry name" value="Ribosomal_N-acetyltransferase"/>
</dbReference>
<dbReference type="SUPFAM" id="SSF55729">
    <property type="entry name" value="Acyl-CoA N-acyltransferases (Nat)"/>
    <property type="match status" value="1"/>
</dbReference>
<dbReference type="EMBL" id="JASCTH010000008">
    <property type="protein sequence ID" value="MDI6099669.1"/>
    <property type="molecule type" value="Genomic_DNA"/>
</dbReference>
<dbReference type="Pfam" id="PF13302">
    <property type="entry name" value="Acetyltransf_3"/>
    <property type="match status" value="1"/>
</dbReference>
<organism evidence="2 3">
    <name type="scientific">Actinoplanes sandaracinus</name>
    <dbReference type="NCBI Taxonomy" id="3045177"/>
    <lineage>
        <taxon>Bacteria</taxon>
        <taxon>Bacillati</taxon>
        <taxon>Actinomycetota</taxon>
        <taxon>Actinomycetes</taxon>
        <taxon>Micromonosporales</taxon>
        <taxon>Micromonosporaceae</taxon>
        <taxon>Actinoplanes</taxon>
    </lineage>
</organism>
<evidence type="ECO:0000313" key="2">
    <source>
        <dbReference type="EMBL" id="MDI6099669.1"/>
    </source>
</evidence>
<accession>A0ABT6WIX0</accession>
<evidence type="ECO:0000259" key="1">
    <source>
        <dbReference type="PROSITE" id="PS51186"/>
    </source>
</evidence>
<dbReference type="InterPro" id="IPR016181">
    <property type="entry name" value="Acyl_CoA_acyltransferase"/>
</dbReference>
<gene>
    <name evidence="2" type="ORF">QLQ12_13785</name>
</gene>